<name>A0A1L9N0W1_ASPTC</name>
<gene>
    <name evidence="2" type="ORF">ASPTUDRAFT_696516</name>
</gene>
<organism evidence="2 3">
    <name type="scientific">Aspergillus tubingensis (strain CBS 134.48)</name>
    <dbReference type="NCBI Taxonomy" id="767770"/>
    <lineage>
        <taxon>Eukaryota</taxon>
        <taxon>Fungi</taxon>
        <taxon>Dikarya</taxon>
        <taxon>Ascomycota</taxon>
        <taxon>Pezizomycotina</taxon>
        <taxon>Eurotiomycetes</taxon>
        <taxon>Eurotiomycetidae</taxon>
        <taxon>Eurotiales</taxon>
        <taxon>Aspergillaceae</taxon>
        <taxon>Aspergillus</taxon>
        <taxon>Aspergillus subgen. Circumdati</taxon>
    </lineage>
</organism>
<sequence>MAASSVSSAVNFTLPSSSSGSSIKRPIKTVSKPCFGCDCGDEECDCCVCTVMWYVNQKPEFTTSIISNSHFCRTNARYFSGHVYSVQMARGLFAQFDDTYDFYWAHSGVCHGLSEAGRTSITDATPCHPR</sequence>
<reference evidence="3" key="1">
    <citation type="journal article" date="2017" name="Genome Biol.">
        <title>Comparative genomics reveals high biological diversity and specific adaptations in the industrially and medically important fungal genus Aspergillus.</title>
        <authorList>
            <person name="de Vries R.P."/>
            <person name="Riley R."/>
            <person name="Wiebenga A."/>
            <person name="Aguilar-Osorio G."/>
            <person name="Amillis S."/>
            <person name="Uchima C.A."/>
            <person name="Anderluh G."/>
            <person name="Asadollahi M."/>
            <person name="Askin M."/>
            <person name="Barry K."/>
            <person name="Battaglia E."/>
            <person name="Bayram O."/>
            <person name="Benocci T."/>
            <person name="Braus-Stromeyer S.A."/>
            <person name="Caldana C."/>
            <person name="Canovas D."/>
            <person name="Cerqueira G.C."/>
            <person name="Chen F."/>
            <person name="Chen W."/>
            <person name="Choi C."/>
            <person name="Clum A."/>
            <person name="Dos Santos R.A."/>
            <person name="Damasio A.R."/>
            <person name="Diallinas G."/>
            <person name="Emri T."/>
            <person name="Fekete E."/>
            <person name="Flipphi M."/>
            <person name="Freyberg S."/>
            <person name="Gallo A."/>
            <person name="Gournas C."/>
            <person name="Habgood R."/>
            <person name="Hainaut M."/>
            <person name="Harispe M.L."/>
            <person name="Henrissat B."/>
            <person name="Hilden K.S."/>
            <person name="Hope R."/>
            <person name="Hossain A."/>
            <person name="Karabika E."/>
            <person name="Karaffa L."/>
            <person name="Karanyi Z."/>
            <person name="Krasevec N."/>
            <person name="Kuo A."/>
            <person name="Kusch H."/>
            <person name="LaButti K."/>
            <person name="Lagendijk E.L."/>
            <person name="Lapidus A."/>
            <person name="Levasseur A."/>
            <person name="Lindquist E."/>
            <person name="Lipzen A."/>
            <person name="Logrieco A.F."/>
            <person name="MacCabe A."/>
            <person name="Maekelae M.R."/>
            <person name="Malavazi I."/>
            <person name="Melin P."/>
            <person name="Meyer V."/>
            <person name="Mielnichuk N."/>
            <person name="Miskei M."/>
            <person name="Molnar A.P."/>
            <person name="Mule G."/>
            <person name="Ngan C.Y."/>
            <person name="Orejas M."/>
            <person name="Orosz E."/>
            <person name="Ouedraogo J.P."/>
            <person name="Overkamp K.M."/>
            <person name="Park H.-S."/>
            <person name="Perrone G."/>
            <person name="Piumi F."/>
            <person name="Punt P.J."/>
            <person name="Ram A.F."/>
            <person name="Ramon A."/>
            <person name="Rauscher S."/>
            <person name="Record E."/>
            <person name="Riano-Pachon D.M."/>
            <person name="Robert V."/>
            <person name="Roehrig J."/>
            <person name="Ruller R."/>
            <person name="Salamov A."/>
            <person name="Salih N.S."/>
            <person name="Samson R.A."/>
            <person name="Sandor E."/>
            <person name="Sanguinetti M."/>
            <person name="Schuetze T."/>
            <person name="Sepcic K."/>
            <person name="Shelest E."/>
            <person name="Sherlock G."/>
            <person name="Sophianopoulou V."/>
            <person name="Squina F.M."/>
            <person name="Sun H."/>
            <person name="Susca A."/>
            <person name="Todd R.B."/>
            <person name="Tsang A."/>
            <person name="Unkles S.E."/>
            <person name="van de Wiele N."/>
            <person name="van Rossen-Uffink D."/>
            <person name="Oliveira J.V."/>
            <person name="Vesth T.C."/>
            <person name="Visser J."/>
            <person name="Yu J.-H."/>
            <person name="Zhou M."/>
            <person name="Andersen M.R."/>
            <person name="Archer D.B."/>
            <person name="Baker S.E."/>
            <person name="Benoit I."/>
            <person name="Brakhage A.A."/>
            <person name="Braus G.H."/>
            <person name="Fischer R."/>
            <person name="Frisvad J.C."/>
            <person name="Goldman G.H."/>
            <person name="Houbraken J."/>
            <person name="Oakley B."/>
            <person name="Pocsi I."/>
            <person name="Scazzocchio C."/>
            <person name="Seiboth B."/>
            <person name="vanKuyk P.A."/>
            <person name="Wortman J."/>
            <person name="Dyer P.S."/>
            <person name="Grigoriev I.V."/>
        </authorList>
    </citation>
    <scope>NUCLEOTIDE SEQUENCE [LARGE SCALE GENOMIC DNA]</scope>
    <source>
        <strain evidence="3">CBS 134.48</strain>
    </source>
</reference>
<dbReference type="EMBL" id="KV878204">
    <property type="protein sequence ID" value="OJI82938.1"/>
    <property type="molecule type" value="Genomic_DNA"/>
</dbReference>
<keyword evidence="3" id="KW-1185">Reference proteome</keyword>
<dbReference type="AlphaFoldDB" id="A0A1L9N0W1"/>
<evidence type="ECO:0000313" key="2">
    <source>
        <dbReference type="EMBL" id="OJI82938.1"/>
    </source>
</evidence>
<feature type="region of interest" description="Disordered" evidence="1">
    <location>
        <begin position="1"/>
        <end position="23"/>
    </location>
</feature>
<dbReference type="VEuPathDB" id="FungiDB:ASPTUDRAFT_696516"/>
<feature type="compositionally biased region" description="Polar residues" evidence="1">
    <location>
        <begin position="1"/>
        <end position="15"/>
    </location>
</feature>
<evidence type="ECO:0000313" key="3">
    <source>
        <dbReference type="Proteomes" id="UP000184304"/>
    </source>
</evidence>
<evidence type="ECO:0000256" key="1">
    <source>
        <dbReference type="SAM" id="MobiDB-lite"/>
    </source>
</evidence>
<protein>
    <submittedName>
        <fullName evidence="2">Uncharacterized protein</fullName>
    </submittedName>
</protein>
<accession>A0A1L9N0W1</accession>
<dbReference type="Proteomes" id="UP000184304">
    <property type="component" value="Unassembled WGS sequence"/>
</dbReference>
<proteinExistence type="predicted"/>